<feature type="transmembrane region" description="Helical" evidence="6">
    <location>
        <begin position="213"/>
        <end position="232"/>
    </location>
</feature>
<dbReference type="AlphaFoldDB" id="A0A383RE12"/>
<dbReference type="Proteomes" id="UP000304148">
    <property type="component" value="Chromosome"/>
</dbReference>
<keyword evidence="3 6" id="KW-0812">Transmembrane</keyword>
<gene>
    <name evidence="7" type="primary">ydbI</name>
    <name evidence="7" type="ORF">PBLR_13353</name>
</gene>
<evidence type="ECO:0000256" key="6">
    <source>
        <dbReference type="SAM" id="Phobius"/>
    </source>
</evidence>
<dbReference type="RefSeq" id="WP_138186717.1">
    <property type="nucleotide sequence ID" value="NZ_LS992241.1"/>
</dbReference>
<feature type="transmembrane region" description="Helical" evidence="6">
    <location>
        <begin position="16"/>
        <end position="46"/>
    </location>
</feature>
<feature type="transmembrane region" description="Helical" evidence="6">
    <location>
        <begin position="304"/>
        <end position="334"/>
    </location>
</feature>
<keyword evidence="5 6" id="KW-0472">Membrane</keyword>
<dbReference type="Pfam" id="PF01594">
    <property type="entry name" value="AI-2E_transport"/>
    <property type="match status" value="1"/>
</dbReference>
<name>A0A383RE12_PAEAL</name>
<protein>
    <submittedName>
        <fullName evidence="7">Putative transport protein YdbI</fullName>
    </submittedName>
</protein>
<dbReference type="InterPro" id="IPR002549">
    <property type="entry name" value="AI-2E-like"/>
</dbReference>
<keyword evidence="4 6" id="KW-1133">Transmembrane helix</keyword>
<dbReference type="EMBL" id="LS992241">
    <property type="protein sequence ID" value="SYX84931.1"/>
    <property type="molecule type" value="Genomic_DNA"/>
</dbReference>
<feature type="transmembrane region" description="Helical" evidence="6">
    <location>
        <begin position="238"/>
        <end position="266"/>
    </location>
</feature>
<feature type="transmembrane region" description="Helical" evidence="6">
    <location>
        <begin position="151"/>
        <end position="170"/>
    </location>
</feature>
<evidence type="ECO:0000256" key="2">
    <source>
        <dbReference type="ARBA" id="ARBA00009773"/>
    </source>
</evidence>
<dbReference type="GO" id="GO:0016020">
    <property type="term" value="C:membrane"/>
    <property type="evidence" value="ECO:0007669"/>
    <property type="project" value="UniProtKB-SubCell"/>
</dbReference>
<dbReference type="GO" id="GO:0055085">
    <property type="term" value="P:transmembrane transport"/>
    <property type="evidence" value="ECO:0007669"/>
    <property type="project" value="TreeGrafter"/>
</dbReference>
<feature type="transmembrane region" description="Helical" evidence="6">
    <location>
        <begin position="273"/>
        <end position="292"/>
    </location>
</feature>
<evidence type="ECO:0000256" key="3">
    <source>
        <dbReference type="ARBA" id="ARBA00022692"/>
    </source>
</evidence>
<reference evidence="8" key="1">
    <citation type="submission" date="2018-08" db="EMBL/GenBank/DDBJ databases">
        <authorList>
            <person name="Chevrot R."/>
        </authorList>
    </citation>
    <scope>NUCLEOTIDE SEQUENCE [LARGE SCALE GENOMIC DNA]</scope>
</reference>
<dbReference type="PANTHER" id="PTHR21716:SF62">
    <property type="entry name" value="TRANSPORT PROTEIN YDBI-RELATED"/>
    <property type="match status" value="1"/>
</dbReference>
<evidence type="ECO:0000256" key="5">
    <source>
        <dbReference type="ARBA" id="ARBA00023136"/>
    </source>
</evidence>
<evidence type="ECO:0000313" key="7">
    <source>
        <dbReference type="EMBL" id="SYX84931.1"/>
    </source>
</evidence>
<evidence type="ECO:0000256" key="1">
    <source>
        <dbReference type="ARBA" id="ARBA00004141"/>
    </source>
</evidence>
<evidence type="ECO:0000256" key="4">
    <source>
        <dbReference type="ARBA" id="ARBA00022989"/>
    </source>
</evidence>
<evidence type="ECO:0000313" key="8">
    <source>
        <dbReference type="Proteomes" id="UP000304148"/>
    </source>
</evidence>
<sequence>METVKEFFKGPGVKRIFILLVIIALLFAMRSMIHLILITFILTYLVDRLHTFLHRRINKIIKVNYKVTVLLLYAVLLLAIVGGAYSVFPKVITQIEQLVNNIIQFYNSKAFMNYDFDFEFMQYITDSLQKIDLASYVSKGFDFIVKSVSDIGQWGTRAIISFVLSLFFVLEKKRVMEFTEKFRTSKIGFIYSELEYFGNKFLYSFGKVIEAQFLIAIVNTILSTICLWLLGFPQLFGLAIMIFLLGLIPVMGVVISLIPLCAIAFTIGGLIKVLYVVIMVIVIHAIEAYILNPKLMSAKVHLPIFYTFAVLIIAEHFLGVWGLILGVPIFMFFLDLLEVSVRQEPVKTE</sequence>
<accession>A0A383RE12</accession>
<comment type="similarity">
    <text evidence="2">Belongs to the autoinducer-2 exporter (AI-2E) (TC 2.A.86) family.</text>
</comment>
<dbReference type="PANTHER" id="PTHR21716">
    <property type="entry name" value="TRANSMEMBRANE PROTEIN"/>
    <property type="match status" value="1"/>
</dbReference>
<feature type="transmembrane region" description="Helical" evidence="6">
    <location>
        <begin position="67"/>
        <end position="88"/>
    </location>
</feature>
<proteinExistence type="inferred from homology"/>
<comment type="subcellular location">
    <subcellularLocation>
        <location evidence="1">Membrane</location>
        <topology evidence="1">Multi-pass membrane protein</topology>
    </subcellularLocation>
</comment>
<organism evidence="7 8">
    <name type="scientific">Paenibacillus alvei</name>
    <name type="common">Bacillus alvei</name>
    <dbReference type="NCBI Taxonomy" id="44250"/>
    <lineage>
        <taxon>Bacteria</taxon>
        <taxon>Bacillati</taxon>
        <taxon>Bacillota</taxon>
        <taxon>Bacilli</taxon>
        <taxon>Bacillales</taxon>
        <taxon>Paenibacillaceae</taxon>
        <taxon>Paenibacillus</taxon>
    </lineage>
</organism>